<protein>
    <submittedName>
        <fullName evidence="2">Nucleotide sugar dehydrogenase</fullName>
    </submittedName>
</protein>
<evidence type="ECO:0000313" key="3">
    <source>
        <dbReference type="Proteomes" id="UP001185012"/>
    </source>
</evidence>
<feature type="domain" description="UDP-glucose/GDP-mannose dehydrogenase N-terminal" evidence="1">
    <location>
        <begin position="1"/>
        <end position="172"/>
    </location>
</feature>
<gene>
    <name evidence="2" type="ORF">JOE21_001894</name>
</gene>
<dbReference type="PANTHER" id="PTHR43750:SF3">
    <property type="entry name" value="UDP-GLUCOSE 6-DEHYDROGENASE TUAD"/>
    <property type="match status" value="1"/>
</dbReference>
<dbReference type="Gene3D" id="3.40.50.720">
    <property type="entry name" value="NAD(P)-binding Rossmann-like Domain"/>
    <property type="match status" value="1"/>
</dbReference>
<dbReference type="PANTHER" id="PTHR43750">
    <property type="entry name" value="UDP-GLUCOSE 6-DEHYDROGENASE TUAD"/>
    <property type="match status" value="1"/>
</dbReference>
<dbReference type="InterPro" id="IPR036291">
    <property type="entry name" value="NAD(P)-bd_dom_sf"/>
</dbReference>
<evidence type="ECO:0000313" key="2">
    <source>
        <dbReference type="EMBL" id="MDR6225888.1"/>
    </source>
</evidence>
<name>A0ABU1INA9_9BACL</name>
<organism evidence="2 3">
    <name type="scientific">Desmospora profundinema</name>
    <dbReference type="NCBI Taxonomy" id="1571184"/>
    <lineage>
        <taxon>Bacteria</taxon>
        <taxon>Bacillati</taxon>
        <taxon>Bacillota</taxon>
        <taxon>Bacilli</taxon>
        <taxon>Bacillales</taxon>
        <taxon>Thermoactinomycetaceae</taxon>
        <taxon>Desmospora</taxon>
    </lineage>
</organism>
<dbReference type="SUPFAM" id="SSF51735">
    <property type="entry name" value="NAD(P)-binding Rossmann-fold domains"/>
    <property type="match status" value="1"/>
</dbReference>
<dbReference type="Proteomes" id="UP001185012">
    <property type="component" value="Unassembled WGS sequence"/>
</dbReference>
<dbReference type="InterPro" id="IPR001732">
    <property type="entry name" value="UDP-Glc/GDP-Man_DH_N"/>
</dbReference>
<reference evidence="2 3" key="1">
    <citation type="submission" date="2023-07" db="EMBL/GenBank/DDBJ databases">
        <title>Genomic Encyclopedia of Type Strains, Phase IV (KMG-IV): sequencing the most valuable type-strain genomes for metagenomic binning, comparative biology and taxonomic classification.</title>
        <authorList>
            <person name="Goeker M."/>
        </authorList>
    </citation>
    <scope>NUCLEOTIDE SEQUENCE [LARGE SCALE GENOMIC DNA]</scope>
    <source>
        <strain evidence="2 3">DSM 45903</strain>
    </source>
</reference>
<dbReference type="EMBL" id="JAVDQG010000004">
    <property type="protein sequence ID" value="MDR6225888.1"/>
    <property type="molecule type" value="Genomic_DNA"/>
</dbReference>
<sequence length="237" mass="26130">MKIAVLGSGSIGLLTGTCLAGLGHHTWCMELKPASTSGFSASWEAGLNELLLQAVNEGHIHFTTDHIGAIAEAELTFIAVESPVDRDGNLDLSALWKAVDILGSHPKPSPLTVILGEVPLGTIHIVQELLGCNTEVAHQVEFLSPGTGIQHFFHPRRLVIGTHSFESRRMLTQLYRDIPVSIEWMGPADSEWIQYASKAFQAMRLSYKQRFSRLHQQHVPAPDTWFKEAEPPLHMNG</sequence>
<dbReference type="Pfam" id="PF03721">
    <property type="entry name" value="UDPG_MGDP_dh_N"/>
    <property type="match status" value="1"/>
</dbReference>
<keyword evidence="3" id="KW-1185">Reference proteome</keyword>
<evidence type="ECO:0000259" key="1">
    <source>
        <dbReference type="Pfam" id="PF03721"/>
    </source>
</evidence>
<comment type="caution">
    <text evidence="2">The sequence shown here is derived from an EMBL/GenBank/DDBJ whole genome shotgun (WGS) entry which is preliminary data.</text>
</comment>
<accession>A0ABU1INA9</accession>
<proteinExistence type="predicted"/>
<dbReference type="RefSeq" id="WP_309865077.1">
    <property type="nucleotide sequence ID" value="NZ_JAVDQG010000004.1"/>
</dbReference>